<feature type="compositionally biased region" description="Basic residues" evidence="1">
    <location>
        <begin position="167"/>
        <end position="177"/>
    </location>
</feature>
<reference evidence="3" key="1">
    <citation type="thesis" date="2020" institute="Technische Universitat Dresden" country="Dresden, Germany">
        <title>The Agarolytic System of Microbulbifer elongatus PORT2, Isolated from Batu Karas, Pangandaran West Java Indonesia.</title>
        <authorList>
            <person name="Anggraeni S.R."/>
        </authorList>
    </citation>
    <scope>NUCLEOTIDE SEQUENCE</scope>
    <source>
        <strain evidence="3">PORT2</strain>
    </source>
</reference>
<gene>
    <name evidence="3" type="ORF">HXX02_01115</name>
</gene>
<dbReference type="InterPro" id="IPR007410">
    <property type="entry name" value="LpqE-like"/>
</dbReference>
<evidence type="ECO:0000313" key="3">
    <source>
        <dbReference type="EMBL" id="MCQ3828036.1"/>
    </source>
</evidence>
<dbReference type="PANTHER" id="PTHR36302">
    <property type="entry name" value="BLR7088 PROTEIN"/>
    <property type="match status" value="1"/>
</dbReference>
<comment type="caution">
    <text evidence="3">The sequence shown here is derived from an EMBL/GenBank/DDBJ whole genome shotgun (WGS) entry which is preliminary data.</text>
</comment>
<feature type="signal peptide" evidence="2">
    <location>
        <begin position="1"/>
        <end position="22"/>
    </location>
</feature>
<feature type="chain" id="PRO_5045052219" evidence="2">
    <location>
        <begin position="23"/>
        <end position="177"/>
    </location>
</feature>
<protein>
    <submittedName>
        <fullName evidence="3">Copper chaperone PCu(A)C</fullName>
    </submittedName>
</protein>
<dbReference type="SUPFAM" id="SSF110087">
    <property type="entry name" value="DR1885-like metal-binding protein"/>
    <property type="match status" value="1"/>
</dbReference>
<feature type="region of interest" description="Disordered" evidence="1">
    <location>
        <begin position="153"/>
        <end position="177"/>
    </location>
</feature>
<dbReference type="Gene3D" id="2.60.40.1890">
    <property type="entry name" value="PCu(A)C copper chaperone"/>
    <property type="match status" value="1"/>
</dbReference>
<dbReference type="Pfam" id="PF04314">
    <property type="entry name" value="PCuAC"/>
    <property type="match status" value="1"/>
</dbReference>
<dbReference type="PANTHER" id="PTHR36302:SF1">
    <property type="entry name" value="COPPER CHAPERONE PCU(A)C"/>
    <property type="match status" value="1"/>
</dbReference>
<evidence type="ECO:0000256" key="2">
    <source>
        <dbReference type="SAM" id="SignalP"/>
    </source>
</evidence>
<dbReference type="EMBL" id="JACASI010000009">
    <property type="protein sequence ID" value="MCQ3828036.1"/>
    <property type="molecule type" value="Genomic_DNA"/>
</dbReference>
<keyword evidence="2" id="KW-0732">Signal</keyword>
<sequence length="177" mass="18927">MIRIHPLFVLCITAFVSAVALAEKPLPASAGVTAEVAALGYAREMPPGAPLGAAYLQLRNSGAHVRVLQQVELPAYPEARVELHTTQLVDGVSRMRPVKKLSVPAHGVLEMGPGATHLMVHGVRLMAGDRLELKLVFADGDVQQLVLPVLGLSEPPPTGMRAEKPEGHHHHHHHGHG</sequence>
<dbReference type="RefSeq" id="WP_255872939.1">
    <property type="nucleotide sequence ID" value="NZ_JACASI010000009.1"/>
</dbReference>
<dbReference type="InterPro" id="IPR058248">
    <property type="entry name" value="Lxx211020-like"/>
</dbReference>
<accession>A0ABT1NW89</accession>
<name>A0ABT1NW89_9GAMM</name>
<keyword evidence="4" id="KW-1185">Reference proteome</keyword>
<evidence type="ECO:0000313" key="4">
    <source>
        <dbReference type="Proteomes" id="UP001205566"/>
    </source>
</evidence>
<organism evidence="3 4">
    <name type="scientific">Microbulbifer elongatus</name>
    <dbReference type="NCBI Taxonomy" id="86173"/>
    <lineage>
        <taxon>Bacteria</taxon>
        <taxon>Pseudomonadati</taxon>
        <taxon>Pseudomonadota</taxon>
        <taxon>Gammaproteobacteria</taxon>
        <taxon>Cellvibrionales</taxon>
        <taxon>Microbulbiferaceae</taxon>
        <taxon>Microbulbifer</taxon>
    </lineage>
</organism>
<dbReference type="Proteomes" id="UP001205566">
    <property type="component" value="Unassembled WGS sequence"/>
</dbReference>
<evidence type="ECO:0000256" key="1">
    <source>
        <dbReference type="SAM" id="MobiDB-lite"/>
    </source>
</evidence>
<proteinExistence type="predicted"/>
<dbReference type="InterPro" id="IPR036182">
    <property type="entry name" value="PCuAC_sf"/>
</dbReference>